<sequence>METNARLAAAFQIIVGSAVALFLASGMGAQVIHPDQMLGTFSPQLESRPGESPAFSEPAGSEPDKRFERQMLAPENETSGGMDMKMLKTPDSHDAEEARESDRQSSVSY</sequence>
<name>A0ABN7KH26_9BACT</name>
<accession>A0ABN7KH26</accession>
<evidence type="ECO:0000313" key="2">
    <source>
        <dbReference type="EMBL" id="CAE6690315.1"/>
    </source>
</evidence>
<dbReference type="RefSeq" id="WP_213040122.1">
    <property type="nucleotide sequence ID" value="NZ_CAJNBJ010000001.1"/>
</dbReference>
<feature type="compositionally biased region" description="Basic and acidic residues" evidence="1">
    <location>
        <begin position="85"/>
        <end position="103"/>
    </location>
</feature>
<evidence type="ECO:0000256" key="1">
    <source>
        <dbReference type="SAM" id="MobiDB-lite"/>
    </source>
</evidence>
<proteinExistence type="predicted"/>
<keyword evidence="3" id="KW-1185">Reference proteome</keyword>
<protein>
    <submittedName>
        <fullName evidence="2">Uncharacterized protein</fullName>
    </submittedName>
</protein>
<gene>
    <name evidence="2" type="ORF">NSPZN2_10190</name>
</gene>
<comment type="caution">
    <text evidence="2">The sequence shown here is derived from an EMBL/GenBank/DDBJ whole genome shotgun (WGS) entry which is preliminary data.</text>
</comment>
<evidence type="ECO:0000313" key="3">
    <source>
        <dbReference type="Proteomes" id="UP000675880"/>
    </source>
</evidence>
<dbReference type="Proteomes" id="UP000675880">
    <property type="component" value="Unassembled WGS sequence"/>
</dbReference>
<reference evidence="2 3" key="1">
    <citation type="submission" date="2021-02" db="EMBL/GenBank/DDBJ databases">
        <authorList>
            <person name="Han P."/>
        </authorList>
    </citation>
    <scope>NUCLEOTIDE SEQUENCE [LARGE SCALE GENOMIC DNA]</scope>
    <source>
        <strain evidence="2">Candidatus Nitrospira sp. ZN2</strain>
    </source>
</reference>
<feature type="region of interest" description="Disordered" evidence="1">
    <location>
        <begin position="40"/>
        <end position="109"/>
    </location>
</feature>
<dbReference type="EMBL" id="CAJNBJ010000001">
    <property type="protein sequence ID" value="CAE6690315.1"/>
    <property type="molecule type" value="Genomic_DNA"/>
</dbReference>
<organism evidence="2 3">
    <name type="scientific">Nitrospira defluvii</name>
    <dbReference type="NCBI Taxonomy" id="330214"/>
    <lineage>
        <taxon>Bacteria</taxon>
        <taxon>Pseudomonadati</taxon>
        <taxon>Nitrospirota</taxon>
        <taxon>Nitrospiria</taxon>
        <taxon>Nitrospirales</taxon>
        <taxon>Nitrospiraceae</taxon>
        <taxon>Nitrospira</taxon>
    </lineage>
</organism>